<dbReference type="PANTHER" id="PTHR46696">
    <property type="entry name" value="P450, PUTATIVE (EUROFUNG)-RELATED"/>
    <property type="match status" value="1"/>
</dbReference>
<dbReference type="InterPro" id="IPR001128">
    <property type="entry name" value="Cyt_P450"/>
</dbReference>
<dbReference type="GO" id="GO:0016705">
    <property type="term" value="F:oxidoreductase activity, acting on paired donors, with incorporation or reduction of molecular oxygen"/>
    <property type="evidence" value="ECO:0007669"/>
    <property type="project" value="InterPro"/>
</dbReference>
<dbReference type="FunFam" id="1.10.630.10:FF:000018">
    <property type="entry name" value="Cytochrome P450 monooxygenase"/>
    <property type="match status" value="1"/>
</dbReference>
<dbReference type="CDD" id="cd11029">
    <property type="entry name" value="CYP107-like"/>
    <property type="match status" value="1"/>
</dbReference>
<evidence type="ECO:0000256" key="7">
    <source>
        <dbReference type="RuleBase" id="RU000461"/>
    </source>
</evidence>
<dbReference type="GO" id="GO:0020037">
    <property type="term" value="F:heme binding"/>
    <property type="evidence" value="ECO:0007669"/>
    <property type="project" value="InterPro"/>
</dbReference>
<dbReference type="GO" id="GO:0005506">
    <property type="term" value="F:iron ion binding"/>
    <property type="evidence" value="ECO:0007669"/>
    <property type="project" value="InterPro"/>
</dbReference>
<keyword evidence="3 7" id="KW-0479">Metal-binding</keyword>
<dbReference type="InterPro" id="IPR036396">
    <property type="entry name" value="Cyt_P450_sf"/>
</dbReference>
<evidence type="ECO:0000256" key="6">
    <source>
        <dbReference type="ARBA" id="ARBA00023033"/>
    </source>
</evidence>
<dbReference type="PROSITE" id="PS00086">
    <property type="entry name" value="CYTOCHROME_P450"/>
    <property type="match status" value="1"/>
</dbReference>
<evidence type="ECO:0000256" key="2">
    <source>
        <dbReference type="ARBA" id="ARBA00022617"/>
    </source>
</evidence>
<keyword evidence="9" id="KW-1185">Reference proteome</keyword>
<organism evidence="8 9">
    <name type="scientific">Wenjunlia tyrosinilytica</name>
    <dbReference type="NCBI Taxonomy" id="1544741"/>
    <lineage>
        <taxon>Bacteria</taxon>
        <taxon>Bacillati</taxon>
        <taxon>Actinomycetota</taxon>
        <taxon>Actinomycetes</taxon>
        <taxon>Kitasatosporales</taxon>
        <taxon>Streptomycetaceae</taxon>
        <taxon>Wenjunlia</taxon>
    </lineage>
</organism>
<dbReference type="InterPro" id="IPR017972">
    <property type="entry name" value="Cyt_P450_CS"/>
</dbReference>
<accession>A0A918E072</accession>
<evidence type="ECO:0000256" key="4">
    <source>
        <dbReference type="ARBA" id="ARBA00023002"/>
    </source>
</evidence>
<keyword evidence="5 7" id="KW-0408">Iron</keyword>
<keyword evidence="4 7" id="KW-0560">Oxidoreductase</keyword>
<name>A0A918E072_9ACTN</name>
<reference evidence="8" key="1">
    <citation type="journal article" date="2014" name="Int. J. Syst. Evol. Microbiol.">
        <title>Complete genome sequence of Corynebacterium casei LMG S-19264T (=DSM 44701T), isolated from a smear-ripened cheese.</title>
        <authorList>
            <consortium name="US DOE Joint Genome Institute (JGI-PGF)"/>
            <person name="Walter F."/>
            <person name="Albersmeier A."/>
            <person name="Kalinowski J."/>
            <person name="Ruckert C."/>
        </authorList>
    </citation>
    <scope>NUCLEOTIDE SEQUENCE</scope>
    <source>
        <strain evidence="8">CGMCC 4.7201</strain>
    </source>
</reference>
<evidence type="ECO:0000256" key="3">
    <source>
        <dbReference type="ARBA" id="ARBA00022723"/>
    </source>
</evidence>
<dbReference type="PRINTS" id="PR00359">
    <property type="entry name" value="BP450"/>
</dbReference>
<dbReference type="SUPFAM" id="SSF48264">
    <property type="entry name" value="Cytochrome P450"/>
    <property type="match status" value="1"/>
</dbReference>
<evidence type="ECO:0000256" key="1">
    <source>
        <dbReference type="ARBA" id="ARBA00010617"/>
    </source>
</evidence>
<gene>
    <name evidence="8" type="ORF">GCM10012280_41420</name>
</gene>
<dbReference type="InterPro" id="IPR002397">
    <property type="entry name" value="Cyt_P450_B"/>
</dbReference>
<comment type="caution">
    <text evidence="8">The sequence shown here is derived from an EMBL/GenBank/DDBJ whole genome shotgun (WGS) entry which is preliminary data.</text>
</comment>
<keyword evidence="6 7" id="KW-0503">Monooxygenase</keyword>
<dbReference type="Gene3D" id="1.10.630.10">
    <property type="entry name" value="Cytochrome P450"/>
    <property type="match status" value="1"/>
</dbReference>
<evidence type="ECO:0000256" key="5">
    <source>
        <dbReference type="ARBA" id="ARBA00023004"/>
    </source>
</evidence>
<comment type="similarity">
    <text evidence="1 7">Belongs to the cytochrome P450 family.</text>
</comment>
<dbReference type="GO" id="GO:0004497">
    <property type="term" value="F:monooxygenase activity"/>
    <property type="evidence" value="ECO:0007669"/>
    <property type="project" value="UniProtKB-KW"/>
</dbReference>
<keyword evidence="2 7" id="KW-0349">Heme</keyword>
<reference evidence="8" key="2">
    <citation type="submission" date="2020-09" db="EMBL/GenBank/DDBJ databases">
        <authorList>
            <person name="Sun Q."/>
            <person name="Zhou Y."/>
        </authorList>
    </citation>
    <scope>NUCLEOTIDE SEQUENCE</scope>
    <source>
        <strain evidence="8">CGMCC 4.7201</strain>
    </source>
</reference>
<proteinExistence type="inferred from homology"/>
<dbReference type="Proteomes" id="UP000641932">
    <property type="component" value="Unassembled WGS sequence"/>
</dbReference>
<dbReference type="Pfam" id="PF00067">
    <property type="entry name" value="p450"/>
    <property type="match status" value="1"/>
</dbReference>
<dbReference type="PRINTS" id="PR00385">
    <property type="entry name" value="P450"/>
</dbReference>
<dbReference type="PANTHER" id="PTHR46696:SF1">
    <property type="entry name" value="CYTOCHROME P450 YJIB-RELATED"/>
    <property type="match status" value="1"/>
</dbReference>
<sequence length="408" mass="45162">MVTQKAAESELQPVPVPPDFGNNPHPFLASLRELGAAVPVVLPDGTPSWWITRYDAVDAALNDHARFSNEVHHAVGREEIKNSQALIRKDPMLRLVMINRDPPDHTRMRKLVVQAFNARAVDNLRPRLERLAESLFDGMSTEDEVELVERFAFPFPVGVICELLGIPHEDSNHFGGLVTQLVGAGKPEDALSAIRQLKDFMAAKLEEKRAAPGDDVLSGLVEAADEHNLLSEDELPAHALQLLTAGHETSIYLISGGMFRLLQHPDQLAALKKDPGLLAGAIDELLRFDPPPIPGVFRYATEDVEVDGVTVPKGSLVILCLASANRDSTKFEDPDRLDILRRQNPHLAFGNGIHYCLGARLARLEGTIALGGLLRRFPDIGLAVPPEEIRWRPLHFLQRLDRLPVRLR</sequence>
<dbReference type="RefSeq" id="WP_189133226.1">
    <property type="nucleotide sequence ID" value="NZ_BMMS01000017.1"/>
</dbReference>
<evidence type="ECO:0000313" key="9">
    <source>
        <dbReference type="Proteomes" id="UP000641932"/>
    </source>
</evidence>
<protein>
    <submittedName>
        <fullName evidence="8">Cytochrome P450</fullName>
    </submittedName>
</protein>
<evidence type="ECO:0000313" key="8">
    <source>
        <dbReference type="EMBL" id="GGO92072.1"/>
    </source>
</evidence>
<dbReference type="AlphaFoldDB" id="A0A918E072"/>
<dbReference type="EMBL" id="BMMS01000017">
    <property type="protein sequence ID" value="GGO92072.1"/>
    <property type="molecule type" value="Genomic_DNA"/>
</dbReference>